<reference evidence="2 3" key="1">
    <citation type="submission" date="2014-04" db="EMBL/GenBank/DDBJ databases">
        <authorList>
            <consortium name="DOE Joint Genome Institute"/>
            <person name="Kuo A."/>
            <person name="Kohler A."/>
            <person name="Costa M.D."/>
            <person name="Nagy L.G."/>
            <person name="Floudas D."/>
            <person name="Copeland A."/>
            <person name="Barry K.W."/>
            <person name="Cichocki N."/>
            <person name="Veneault-Fourrey C."/>
            <person name="LaButti K."/>
            <person name="Lindquist E.A."/>
            <person name="Lipzen A."/>
            <person name="Lundell T."/>
            <person name="Morin E."/>
            <person name="Murat C."/>
            <person name="Sun H."/>
            <person name="Tunlid A."/>
            <person name="Henrissat B."/>
            <person name="Grigoriev I.V."/>
            <person name="Hibbett D.S."/>
            <person name="Martin F."/>
            <person name="Nordberg H.P."/>
            <person name="Cantor M.N."/>
            <person name="Hua S.X."/>
        </authorList>
    </citation>
    <scope>NUCLEOTIDE SEQUENCE [LARGE SCALE GENOMIC DNA]</scope>
    <source>
        <strain evidence="2 3">441</strain>
    </source>
</reference>
<sequence>MSTDPSPLPSRVLNACNWLMASGFVPCGPLYCSQFTVGPTTEEDTADETDPTATAKATVVNTSVEQAPPANLGLPARPERAILSAVACVDHDDFWLTATGGYHSIPTRFKLHHQLFERLQGDGVQDDAPPPDSPSDDPCSIEHWPLTKARHRTELLTLESAHRLLPIPAYDPQQRWYNQQAHRPQASSMLYTTISH</sequence>
<proteinExistence type="predicted"/>
<organism evidence="2 3">
    <name type="scientific">Pisolithus microcarpus 441</name>
    <dbReference type="NCBI Taxonomy" id="765257"/>
    <lineage>
        <taxon>Eukaryota</taxon>
        <taxon>Fungi</taxon>
        <taxon>Dikarya</taxon>
        <taxon>Basidiomycota</taxon>
        <taxon>Agaricomycotina</taxon>
        <taxon>Agaricomycetes</taxon>
        <taxon>Agaricomycetidae</taxon>
        <taxon>Boletales</taxon>
        <taxon>Sclerodermatineae</taxon>
        <taxon>Pisolithaceae</taxon>
        <taxon>Pisolithus</taxon>
    </lineage>
</organism>
<protein>
    <submittedName>
        <fullName evidence="2">Uncharacterized protein</fullName>
    </submittedName>
</protein>
<accession>A0A0C9XMA0</accession>
<dbReference type="HOGENOM" id="CLU_1390735_0_0_1"/>
<keyword evidence="3" id="KW-1185">Reference proteome</keyword>
<reference evidence="3" key="2">
    <citation type="submission" date="2015-01" db="EMBL/GenBank/DDBJ databases">
        <title>Evolutionary Origins and Diversification of the Mycorrhizal Mutualists.</title>
        <authorList>
            <consortium name="DOE Joint Genome Institute"/>
            <consortium name="Mycorrhizal Genomics Consortium"/>
            <person name="Kohler A."/>
            <person name="Kuo A."/>
            <person name="Nagy L.G."/>
            <person name="Floudas D."/>
            <person name="Copeland A."/>
            <person name="Barry K.W."/>
            <person name="Cichocki N."/>
            <person name="Veneault-Fourrey C."/>
            <person name="LaButti K."/>
            <person name="Lindquist E.A."/>
            <person name="Lipzen A."/>
            <person name="Lundell T."/>
            <person name="Morin E."/>
            <person name="Murat C."/>
            <person name="Riley R."/>
            <person name="Ohm R."/>
            <person name="Sun H."/>
            <person name="Tunlid A."/>
            <person name="Henrissat B."/>
            <person name="Grigoriev I.V."/>
            <person name="Hibbett D.S."/>
            <person name="Martin F."/>
        </authorList>
    </citation>
    <scope>NUCLEOTIDE SEQUENCE [LARGE SCALE GENOMIC DNA]</scope>
    <source>
        <strain evidence="3">441</strain>
    </source>
</reference>
<gene>
    <name evidence="2" type="ORF">PISMIDRAFT_17974</name>
</gene>
<dbReference type="AlphaFoldDB" id="A0A0C9XMA0"/>
<dbReference type="OrthoDB" id="10351431at2759"/>
<evidence type="ECO:0000256" key="1">
    <source>
        <dbReference type="SAM" id="MobiDB-lite"/>
    </source>
</evidence>
<name>A0A0C9XMA0_9AGAM</name>
<evidence type="ECO:0000313" key="2">
    <source>
        <dbReference type="EMBL" id="KIK13470.1"/>
    </source>
</evidence>
<evidence type="ECO:0000313" key="3">
    <source>
        <dbReference type="Proteomes" id="UP000054018"/>
    </source>
</evidence>
<dbReference type="Proteomes" id="UP000054018">
    <property type="component" value="Unassembled WGS sequence"/>
</dbReference>
<feature type="region of interest" description="Disordered" evidence="1">
    <location>
        <begin position="121"/>
        <end position="141"/>
    </location>
</feature>
<dbReference type="EMBL" id="KN833993">
    <property type="protein sequence ID" value="KIK13470.1"/>
    <property type="molecule type" value="Genomic_DNA"/>
</dbReference>